<feature type="compositionally biased region" description="Polar residues" evidence="3">
    <location>
        <begin position="1"/>
        <end position="13"/>
    </location>
</feature>
<dbReference type="FunCoup" id="B2WDG7">
    <property type="interactions" value="7"/>
</dbReference>
<feature type="compositionally biased region" description="Low complexity" evidence="3">
    <location>
        <begin position="22"/>
        <end position="35"/>
    </location>
</feature>
<dbReference type="AlphaFoldDB" id="B2WDG7"/>
<dbReference type="GeneID" id="6346303"/>
<dbReference type="STRING" id="426418.B2WDG7"/>
<keyword evidence="4" id="KW-0812">Transmembrane</keyword>
<evidence type="ECO:0000256" key="1">
    <source>
        <dbReference type="ARBA" id="ARBA00008858"/>
    </source>
</evidence>
<dbReference type="EMBL" id="DS231622">
    <property type="protein sequence ID" value="EDU50945.1"/>
    <property type="molecule type" value="Genomic_DNA"/>
</dbReference>
<gene>
    <name evidence="5" type="ORF">PTRG_08026</name>
</gene>
<sequence>MGSLSKANMSATGDFSDEGSEETGWNSSSTSSEESPLAVTPSARERWRSWGAGVPFRRLRLPRLSNPNHTIRKRRWQWCKYILMVVGLLAVFGIIVGFVYIFLVAALIHELAPPPNHSGLQHIVESWTLPDTNGAHELTWRDDFSRDIVPKKCHSHNDYWRSVPLYSALAAGCTSVEADVWLAENGELLVSHSLETTTQLRTLKTLYLDPIAWIFTKRNISQASVHKREIGIFDADSDASVILLVDFKNDGHAIWHTLMAQLQPLRDKNWLTYYDGKDMYRGPLTIVGTGNTPLELVQSNTTNRFVFFDAPLLSVISGNTNTTFDLTNSYYASVSLKEAIGKIWFNRLSAEQEKTLKTQIGMVKGTGLQSRYWDTPGWPISVRDMLWFKLTELGVGVLNVDDLVSATKWNWHKCIIAGLTLC</sequence>
<proteinExistence type="inferred from homology"/>
<dbReference type="OrthoDB" id="4153866at2759"/>
<reference evidence="6" key="1">
    <citation type="journal article" date="2013" name="G3 (Bethesda)">
        <title>Comparative genomics of a plant-pathogenic fungus, Pyrenophora tritici-repentis, reveals transduplication and the impact of repeat elements on pathogenicity and population divergence.</title>
        <authorList>
            <person name="Manning V.A."/>
            <person name="Pandelova I."/>
            <person name="Dhillon B."/>
            <person name="Wilhelm L.J."/>
            <person name="Goodwin S.B."/>
            <person name="Berlin A.M."/>
            <person name="Figueroa M."/>
            <person name="Freitag M."/>
            <person name="Hane J.K."/>
            <person name="Henrissat B."/>
            <person name="Holman W.H."/>
            <person name="Kodira C.D."/>
            <person name="Martin J."/>
            <person name="Oliver R.P."/>
            <person name="Robbertse B."/>
            <person name="Schackwitz W."/>
            <person name="Schwartz D.C."/>
            <person name="Spatafora J.W."/>
            <person name="Turgeon B.G."/>
            <person name="Yandava C."/>
            <person name="Young S."/>
            <person name="Zhou S."/>
            <person name="Zeng Q."/>
            <person name="Grigoriev I.V."/>
            <person name="Ma L.-J."/>
            <person name="Ciuffetti L.M."/>
        </authorList>
    </citation>
    <scope>NUCLEOTIDE SEQUENCE [LARGE SCALE GENOMIC DNA]</scope>
    <source>
        <strain evidence="6">Pt-1C-BFP</strain>
    </source>
</reference>
<dbReference type="PANTHER" id="PTHR31571">
    <property type="entry name" value="ALTERED INHERITANCE OF MITOCHONDRIA PROTEIN 6"/>
    <property type="match status" value="1"/>
</dbReference>
<accession>B2WDG7</accession>
<comment type="similarity">
    <text evidence="1">Belongs to the AIM6 family.</text>
</comment>
<protein>
    <recommendedName>
        <fullName evidence="2">Altered inheritance of mitochondria protein 6</fullName>
    </recommendedName>
</protein>
<dbReference type="Proteomes" id="UP000001471">
    <property type="component" value="Unassembled WGS sequence"/>
</dbReference>
<dbReference type="InterPro" id="IPR017946">
    <property type="entry name" value="PLC-like_Pdiesterase_TIM-brl"/>
</dbReference>
<dbReference type="PANTHER" id="PTHR31571:SF1">
    <property type="entry name" value="ALTERED INHERITANCE OF MITOCHONDRIA PROTEIN 6"/>
    <property type="match status" value="1"/>
</dbReference>
<dbReference type="InParanoid" id="B2WDG7"/>
<evidence type="ECO:0000256" key="3">
    <source>
        <dbReference type="SAM" id="MobiDB-lite"/>
    </source>
</evidence>
<feature type="region of interest" description="Disordered" evidence="3">
    <location>
        <begin position="1"/>
        <end position="40"/>
    </location>
</feature>
<evidence type="ECO:0000313" key="5">
    <source>
        <dbReference type="EMBL" id="EDU50945.1"/>
    </source>
</evidence>
<feature type="transmembrane region" description="Helical" evidence="4">
    <location>
        <begin position="81"/>
        <end position="108"/>
    </location>
</feature>
<dbReference type="OMA" id="WDWCIVA"/>
<dbReference type="GO" id="GO:0006629">
    <property type="term" value="P:lipid metabolic process"/>
    <property type="evidence" value="ECO:0007669"/>
    <property type="project" value="InterPro"/>
</dbReference>
<dbReference type="eggNOG" id="ENOG502QVA8">
    <property type="taxonomic scope" value="Eukaryota"/>
</dbReference>
<evidence type="ECO:0000256" key="2">
    <source>
        <dbReference type="ARBA" id="ARBA00014286"/>
    </source>
</evidence>
<dbReference type="KEGG" id="ptrr:6346303"/>
<keyword evidence="4" id="KW-0472">Membrane</keyword>
<keyword evidence="4" id="KW-1133">Transmembrane helix</keyword>
<evidence type="ECO:0000313" key="6">
    <source>
        <dbReference type="Proteomes" id="UP000001471"/>
    </source>
</evidence>
<dbReference type="PROSITE" id="PS50007">
    <property type="entry name" value="PIPLC_X_DOMAIN"/>
    <property type="match status" value="1"/>
</dbReference>
<dbReference type="SUPFAM" id="SSF51695">
    <property type="entry name" value="PLC-like phosphodiesterases"/>
    <property type="match status" value="1"/>
</dbReference>
<dbReference type="InterPro" id="IPR051236">
    <property type="entry name" value="HAT_RTT109-like"/>
</dbReference>
<dbReference type="HOGENOM" id="CLU_031561_0_2_1"/>
<organism evidence="5 6">
    <name type="scientific">Pyrenophora tritici-repentis (strain Pt-1C-BFP)</name>
    <name type="common">Wheat tan spot fungus</name>
    <name type="synonym">Drechslera tritici-repentis</name>
    <dbReference type="NCBI Taxonomy" id="426418"/>
    <lineage>
        <taxon>Eukaryota</taxon>
        <taxon>Fungi</taxon>
        <taxon>Dikarya</taxon>
        <taxon>Ascomycota</taxon>
        <taxon>Pezizomycotina</taxon>
        <taxon>Dothideomycetes</taxon>
        <taxon>Pleosporomycetidae</taxon>
        <taxon>Pleosporales</taxon>
        <taxon>Pleosporineae</taxon>
        <taxon>Pleosporaceae</taxon>
        <taxon>Pyrenophora</taxon>
    </lineage>
</organism>
<dbReference type="GO" id="GO:0008081">
    <property type="term" value="F:phosphoric diester hydrolase activity"/>
    <property type="evidence" value="ECO:0007669"/>
    <property type="project" value="InterPro"/>
</dbReference>
<evidence type="ECO:0000256" key="4">
    <source>
        <dbReference type="SAM" id="Phobius"/>
    </source>
</evidence>
<name>B2WDG7_PYRTR</name>